<dbReference type="Proteomes" id="UP001225646">
    <property type="component" value="Unassembled WGS sequence"/>
</dbReference>
<dbReference type="Pfam" id="PF00877">
    <property type="entry name" value="NLPC_P60"/>
    <property type="match status" value="1"/>
</dbReference>
<accession>A0ABT9VRJ5</accession>
<evidence type="ECO:0000313" key="7">
    <source>
        <dbReference type="Proteomes" id="UP001225646"/>
    </source>
</evidence>
<evidence type="ECO:0000259" key="5">
    <source>
        <dbReference type="PROSITE" id="PS51935"/>
    </source>
</evidence>
<keyword evidence="7" id="KW-1185">Reference proteome</keyword>
<comment type="similarity">
    <text evidence="1">Belongs to the peptidase C40 family.</text>
</comment>
<gene>
    <name evidence="6" type="ORF">J2S06_002719</name>
</gene>
<protein>
    <submittedName>
        <fullName evidence="6">Cell wall-associated NlpC family hydrolase</fullName>
    </submittedName>
</protein>
<dbReference type="InterPro" id="IPR000064">
    <property type="entry name" value="NLP_P60_dom"/>
</dbReference>
<evidence type="ECO:0000256" key="4">
    <source>
        <dbReference type="ARBA" id="ARBA00022807"/>
    </source>
</evidence>
<keyword evidence="3 6" id="KW-0378">Hydrolase</keyword>
<feature type="domain" description="NlpC/P60" evidence="5">
    <location>
        <begin position="1"/>
        <end position="130"/>
    </location>
</feature>
<name>A0ABT9VRJ5_9BACI</name>
<dbReference type="Gene3D" id="3.90.1720.10">
    <property type="entry name" value="endopeptidase domain like (from Nostoc punctiforme)"/>
    <property type="match status" value="1"/>
</dbReference>
<dbReference type="InterPro" id="IPR051202">
    <property type="entry name" value="Peptidase_C40"/>
</dbReference>
<dbReference type="InterPro" id="IPR038765">
    <property type="entry name" value="Papain-like_cys_pep_sf"/>
</dbReference>
<evidence type="ECO:0000313" key="6">
    <source>
        <dbReference type="EMBL" id="MDQ0163613.1"/>
    </source>
</evidence>
<dbReference type="RefSeq" id="WP_419152631.1">
    <property type="nucleotide sequence ID" value="NZ_JAUSTR010000019.1"/>
</dbReference>
<evidence type="ECO:0000256" key="1">
    <source>
        <dbReference type="ARBA" id="ARBA00007074"/>
    </source>
</evidence>
<dbReference type="PANTHER" id="PTHR47053">
    <property type="entry name" value="MUREIN DD-ENDOPEPTIDASE MEPH-RELATED"/>
    <property type="match status" value="1"/>
</dbReference>
<dbReference type="EMBL" id="JAUSTR010000019">
    <property type="protein sequence ID" value="MDQ0163613.1"/>
    <property type="molecule type" value="Genomic_DNA"/>
</dbReference>
<sequence>MLKNRIVSTGLSFLGTPYDFNAKPNQTETFDCSSFTQYVFKVNGIRLPRNSRQQFQMGTFIPLDQIELGDLLFFTTKKRKQKHGIERIGHVAIYIGDGKMLHTYPKGKKVKVSTFTDYWKKAFIGAKRVI</sequence>
<dbReference type="PANTHER" id="PTHR47053:SF1">
    <property type="entry name" value="MUREIN DD-ENDOPEPTIDASE MEPH-RELATED"/>
    <property type="match status" value="1"/>
</dbReference>
<evidence type="ECO:0000256" key="2">
    <source>
        <dbReference type="ARBA" id="ARBA00022670"/>
    </source>
</evidence>
<dbReference type="SUPFAM" id="SSF54001">
    <property type="entry name" value="Cysteine proteinases"/>
    <property type="match status" value="1"/>
</dbReference>
<proteinExistence type="inferred from homology"/>
<keyword evidence="2" id="KW-0645">Protease</keyword>
<comment type="caution">
    <text evidence="6">The sequence shown here is derived from an EMBL/GenBank/DDBJ whole genome shotgun (WGS) entry which is preliminary data.</text>
</comment>
<organism evidence="6 7">
    <name type="scientific">Aeribacillus alveayuensis</name>
    <dbReference type="NCBI Taxonomy" id="279215"/>
    <lineage>
        <taxon>Bacteria</taxon>
        <taxon>Bacillati</taxon>
        <taxon>Bacillota</taxon>
        <taxon>Bacilli</taxon>
        <taxon>Bacillales</taxon>
        <taxon>Bacillaceae</taxon>
        <taxon>Aeribacillus</taxon>
    </lineage>
</organism>
<evidence type="ECO:0000256" key="3">
    <source>
        <dbReference type="ARBA" id="ARBA00022801"/>
    </source>
</evidence>
<dbReference type="GO" id="GO:0016787">
    <property type="term" value="F:hydrolase activity"/>
    <property type="evidence" value="ECO:0007669"/>
    <property type="project" value="UniProtKB-KW"/>
</dbReference>
<dbReference type="PROSITE" id="PS51935">
    <property type="entry name" value="NLPC_P60"/>
    <property type="match status" value="1"/>
</dbReference>
<reference evidence="6 7" key="1">
    <citation type="submission" date="2023-07" db="EMBL/GenBank/DDBJ databases">
        <title>Genomic Encyclopedia of Type Strains, Phase IV (KMG-IV): sequencing the most valuable type-strain genomes for metagenomic binning, comparative biology and taxonomic classification.</title>
        <authorList>
            <person name="Goeker M."/>
        </authorList>
    </citation>
    <scope>NUCLEOTIDE SEQUENCE [LARGE SCALE GENOMIC DNA]</scope>
    <source>
        <strain evidence="6 7">DSM 19092</strain>
    </source>
</reference>
<keyword evidence="4" id="KW-0788">Thiol protease</keyword>